<proteinExistence type="predicted"/>
<dbReference type="InterPro" id="IPR000620">
    <property type="entry name" value="EamA_dom"/>
</dbReference>
<dbReference type="Gene3D" id="1.10.3730.20">
    <property type="match status" value="2"/>
</dbReference>
<dbReference type="SUPFAM" id="SSF103481">
    <property type="entry name" value="Multidrug resistance efflux transporter EmrE"/>
    <property type="match status" value="2"/>
</dbReference>
<protein>
    <submittedName>
        <fullName evidence="3">Membrane protein</fullName>
    </submittedName>
</protein>
<reference evidence="3" key="1">
    <citation type="submission" date="2022-11" db="EMBL/GenBank/DDBJ databases">
        <title>Isolation and characterization of PLA-degrading bacterium Massilia sp. from Antarctic soil.</title>
        <authorList>
            <person name="Sato K."/>
            <person name="Gomez-Fuentes C."/>
            <person name="Ahmad S.A."/>
            <person name="Zulkharnain A."/>
        </authorList>
    </citation>
    <scope>NUCLEOTIDE SEQUENCE</scope>
    <source>
        <strain evidence="3">N-3</strain>
    </source>
</reference>
<feature type="transmembrane region" description="Helical" evidence="1">
    <location>
        <begin position="170"/>
        <end position="190"/>
    </location>
</feature>
<dbReference type="Pfam" id="PF00892">
    <property type="entry name" value="EamA"/>
    <property type="match status" value="1"/>
</dbReference>
<feature type="transmembrane region" description="Helical" evidence="1">
    <location>
        <begin position="30"/>
        <end position="51"/>
    </location>
</feature>
<keyword evidence="4" id="KW-1185">Reference proteome</keyword>
<feature type="transmembrane region" description="Helical" evidence="1">
    <location>
        <begin position="115"/>
        <end position="135"/>
    </location>
</feature>
<organism evidence="3 4">
    <name type="scientific">Massilia varians</name>
    <dbReference type="NCBI Taxonomy" id="457921"/>
    <lineage>
        <taxon>Bacteria</taxon>
        <taxon>Pseudomonadati</taxon>
        <taxon>Pseudomonadota</taxon>
        <taxon>Betaproteobacteria</taxon>
        <taxon>Burkholderiales</taxon>
        <taxon>Oxalobacteraceae</taxon>
        <taxon>Telluria group</taxon>
        <taxon>Massilia</taxon>
    </lineage>
</organism>
<gene>
    <name evidence="3" type="ORF">MasN3_23000</name>
</gene>
<dbReference type="InterPro" id="IPR037185">
    <property type="entry name" value="EmrE-like"/>
</dbReference>
<evidence type="ECO:0000259" key="2">
    <source>
        <dbReference type="Pfam" id="PF00892"/>
    </source>
</evidence>
<evidence type="ECO:0000256" key="1">
    <source>
        <dbReference type="SAM" id="Phobius"/>
    </source>
</evidence>
<sequence length="278" mass="27568">MPESVLAAVLGAALLHAGWNAAIKAEPDTLLAAAAITLGAGLLGAIALVFLPAPAVASWPCLAASSLLQVVYYLLLAATYRDADISHAYPLMRGAAPVLVTLLNSGNEGLDQAQLAALALVGAGGAVICVGGGGLRCARRTLVLALLTALVIAAYTLVDGLGVRRSGAPAAYTAWLFLLTGIGVSGALAVKRRLGALGAYLAAKPLLALGGGLATAGSYGVALWAMTLAPIAVVAALRETSIVFAALIAASVLRERVGPARVAGAVLIAGGAVVLRLA</sequence>
<evidence type="ECO:0000313" key="3">
    <source>
        <dbReference type="EMBL" id="BDT58806.1"/>
    </source>
</evidence>
<dbReference type="RefSeq" id="WP_281914247.1">
    <property type="nucleotide sequence ID" value="NZ_AP026966.1"/>
</dbReference>
<dbReference type="EMBL" id="AP026966">
    <property type="protein sequence ID" value="BDT58806.1"/>
    <property type="molecule type" value="Genomic_DNA"/>
</dbReference>
<accession>A0ABM8C6E4</accession>
<evidence type="ECO:0000313" key="4">
    <source>
        <dbReference type="Proteomes" id="UP001163336"/>
    </source>
</evidence>
<feature type="transmembrane region" description="Helical" evidence="1">
    <location>
        <begin position="58"/>
        <end position="80"/>
    </location>
</feature>
<feature type="transmembrane region" description="Helical" evidence="1">
    <location>
        <begin position="231"/>
        <end position="253"/>
    </location>
</feature>
<dbReference type="Proteomes" id="UP001163336">
    <property type="component" value="Chromosome"/>
</dbReference>
<feature type="domain" description="EamA" evidence="2">
    <location>
        <begin position="142"/>
        <end position="275"/>
    </location>
</feature>
<keyword evidence="1" id="KW-0812">Transmembrane</keyword>
<feature type="transmembrane region" description="Helical" evidence="1">
    <location>
        <begin position="142"/>
        <end position="158"/>
    </location>
</feature>
<keyword evidence="1" id="KW-1133">Transmembrane helix</keyword>
<feature type="transmembrane region" description="Helical" evidence="1">
    <location>
        <begin position="202"/>
        <end position="225"/>
    </location>
</feature>
<name>A0ABM8C6E4_9BURK</name>
<keyword evidence="1" id="KW-0472">Membrane</keyword>